<reference evidence="1 2" key="1">
    <citation type="submission" date="2021-02" db="EMBL/GenBank/DDBJ databases">
        <title>Paenibacillus tianjinensis sp. nov.</title>
        <authorList>
            <person name="Liu H."/>
        </authorList>
    </citation>
    <scope>NUCLEOTIDE SEQUENCE [LARGE SCALE GENOMIC DNA]</scope>
    <source>
        <strain evidence="1 2">TB2019</strain>
    </source>
</reference>
<dbReference type="Proteomes" id="UP000663452">
    <property type="component" value="Chromosome"/>
</dbReference>
<evidence type="ECO:0000313" key="1">
    <source>
        <dbReference type="EMBL" id="QSF43511.1"/>
    </source>
</evidence>
<name>A0ABX7L842_9BACL</name>
<gene>
    <name evidence="1" type="ORF">JRJ22_19810</name>
</gene>
<sequence>MDNKTIKFNVWFCRERLGICESVSDAQNIIYSHPKYKKSLFTKRGKTSSNNPNQNEYFSIYDSEGYGWNIR</sequence>
<organism evidence="1 2">
    <name type="scientific">Paenibacillus tianjinensis</name>
    <dbReference type="NCBI Taxonomy" id="2810347"/>
    <lineage>
        <taxon>Bacteria</taxon>
        <taxon>Bacillati</taxon>
        <taxon>Bacillota</taxon>
        <taxon>Bacilli</taxon>
        <taxon>Bacillales</taxon>
        <taxon>Paenibacillaceae</taxon>
        <taxon>Paenibacillus</taxon>
    </lineage>
</organism>
<protein>
    <submittedName>
        <fullName evidence="1">Uncharacterized protein</fullName>
    </submittedName>
</protein>
<proteinExistence type="predicted"/>
<dbReference type="EMBL" id="CP070969">
    <property type="protein sequence ID" value="QSF43511.1"/>
    <property type="molecule type" value="Genomic_DNA"/>
</dbReference>
<evidence type="ECO:0000313" key="2">
    <source>
        <dbReference type="Proteomes" id="UP000663452"/>
    </source>
</evidence>
<accession>A0ABX7L842</accession>
<dbReference type="RefSeq" id="WP_206101144.1">
    <property type="nucleotide sequence ID" value="NZ_CP070969.1"/>
</dbReference>
<keyword evidence="2" id="KW-1185">Reference proteome</keyword>